<dbReference type="InterPro" id="IPR013320">
    <property type="entry name" value="ConA-like_dom_sf"/>
</dbReference>
<dbReference type="AlphaFoldDB" id="A0AAN8WQA5"/>
<feature type="domain" description="MAM" evidence="1">
    <location>
        <begin position="71"/>
        <end position="232"/>
    </location>
</feature>
<dbReference type="GO" id="GO:0016020">
    <property type="term" value="C:membrane"/>
    <property type="evidence" value="ECO:0007669"/>
    <property type="project" value="InterPro"/>
</dbReference>
<keyword evidence="3" id="KW-1185">Reference proteome</keyword>
<name>A0AAN8WQA5_HALRR</name>
<dbReference type="SMART" id="SM00137">
    <property type="entry name" value="MAM"/>
    <property type="match status" value="1"/>
</dbReference>
<gene>
    <name evidence="2" type="ORF">SK128_025176</name>
</gene>
<proteinExistence type="predicted"/>
<dbReference type="PROSITE" id="PS50060">
    <property type="entry name" value="MAM_2"/>
    <property type="match status" value="3"/>
</dbReference>
<dbReference type="EMBL" id="JAXCGZ010017014">
    <property type="protein sequence ID" value="KAK7069137.1"/>
    <property type="molecule type" value="Genomic_DNA"/>
</dbReference>
<dbReference type="Gene3D" id="2.60.120.200">
    <property type="match status" value="2"/>
</dbReference>
<feature type="domain" description="MAM" evidence="1">
    <location>
        <begin position="19"/>
        <end position="69"/>
    </location>
</feature>
<dbReference type="Proteomes" id="UP001381693">
    <property type="component" value="Unassembled WGS sequence"/>
</dbReference>
<sequence length="323" mass="34685">MGGEVHNFFRIPGRDGPTDWIFVQQTYQNLVESTFAFVIEGSIGNATGQTEPSVVAIDDFSLALSPCPRPGECAFESAHLCTWNVEYTDGLTWKLSDGQEIHGNGPDVDHTTNTSIGGFAIMEIFDGQSGKIGSLVSEPIMDDIYGFCFTFFFYMYCDNAAALSVSIRNNGSETTLWALEGHFSPDWTYGKVGIPTSLFYDEIVIVINGVAGSGSGWIAIDDLFTATGECSIEPPGATPVPVGPTTPSPGTNIFSCNFEIDICGMVQSASDDFDWEHQTQEEPEELPAGGYILADSVIPSRGANASVATPLLPYSGIQCLGFE</sequence>
<dbReference type="PANTHER" id="PTHR23282">
    <property type="entry name" value="APICAL ENDOSOMAL GLYCOPROTEIN PRECURSOR"/>
    <property type="match status" value="1"/>
</dbReference>
<evidence type="ECO:0000259" key="1">
    <source>
        <dbReference type="PROSITE" id="PS50060"/>
    </source>
</evidence>
<feature type="domain" description="MAM" evidence="1">
    <location>
        <begin position="254"/>
        <end position="323"/>
    </location>
</feature>
<protein>
    <recommendedName>
        <fullName evidence="1">MAM domain-containing protein</fullName>
    </recommendedName>
</protein>
<reference evidence="2 3" key="1">
    <citation type="submission" date="2023-11" db="EMBL/GenBank/DDBJ databases">
        <title>Halocaridina rubra genome assembly.</title>
        <authorList>
            <person name="Smith C."/>
        </authorList>
    </citation>
    <scope>NUCLEOTIDE SEQUENCE [LARGE SCALE GENOMIC DNA]</scope>
    <source>
        <strain evidence="2">EP-1</strain>
        <tissue evidence="2">Whole</tissue>
    </source>
</reference>
<dbReference type="InterPro" id="IPR051560">
    <property type="entry name" value="MAM_domain-containing"/>
</dbReference>
<evidence type="ECO:0000313" key="2">
    <source>
        <dbReference type="EMBL" id="KAK7069137.1"/>
    </source>
</evidence>
<dbReference type="PANTHER" id="PTHR23282:SF101">
    <property type="entry name" value="MAM DOMAIN-CONTAINING PROTEIN"/>
    <property type="match status" value="1"/>
</dbReference>
<dbReference type="InterPro" id="IPR000998">
    <property type="entry name" value="MAM_dom"/>
</dbReference>
<dbReference type="SUPFAM" id="SSF49899">
    <property type="entry name" value="Concanavalin A-like lectins/glucanases"/>
    <property type="match status" value="2"/>
</dbReference>
<evidence type="ECO:0000313" key="3">
    <source>
        <dbReference type="Proteomes" id="UP001381693"/>
    </source>
</evidence>
<accession>A0AAN8WQA5</accession>
<dbReference type="Pfam" id="PF00629">
    <property type="entry name" value="MAM"/>
    <property type="match status" value="2"/>
</dbReference>
<organism evidence="2 3">
    <name type="scientific">Halocaridina rubra</name>
    <name type="common">Hawaiian red shrimp</name>
    <dbReference type="NCBI Taxonomy" id="373956"/>
    <lineage>
        <taxon>Eukaryota</taxon>
        <taxon>Metazoa</taxon>
        <taxon>Ecdysozoa</taxon>
        <taxon>Arthropoda</taxon>
        <taxon>Crustacea</taxon>
        <taxon>Multicrustacea</taxon>
        <taxon>Malacostraca</taxon>
        <taxon>Eumalacostraca</taxon>
        <taxon>Eucarida</taxon>
        <taxon>Decapoda</taxon>
        <taxon>Pleocyemata</taxon>
        <taxon>Caridea</taxon>
        <taxon>Atyoidea</taxon>
        <taxon>Atyidae</taxon>
        <taxon>Halocaridina</taxon>
    </lineage>
</organism>
<dbReference type="CDD" id="cd06263">
    <property type="entry name" value="MAM"/>
    <property type="match status" value="1"/>
</dbReference>
<comment type="caution">
    <text evidence="2">The sequence shown here is derived from an EMBL/GenBank/DDBJ whole genome shotgun (WGS) entry which is preliminary data.</text>
</comment>